<name>A0A2A4G0S6_9SPHN</name>
<protein>
    <submittedName>
        <fullName evidence="8">PspC domain-containing protein</fullName>
    </submittedName>
</protein>
<keyword evidence="4 6" id="KW-1133">Transmembrane helix</keyword>
<dbReference type="Pfam" id="PF04024">
    <property type="entry name" value="PspC"/>
    <property type="match status" value="1"/>
</dbReference>
<dbReference type="EMBL" id="NWUF01000003">
    <property type="protein sequence ID" value="PCE43595.1"/>
    <property type="molecule type" value="Genomic_DNA"/>
</dbReference>
<keyword evidence="3 6" id="KW-0812">Transmembrane</keyword>
<keyword evidence="9" id="KW-1185">Reference proteome</keyword>
<comment type="caution">
    <text evidence="8">The sequence shown here is derived from an EMBL/GenBank/DDBJ whole genome shotgun (WGS) entry which is preliminary data.</text>
</comment>
<evidence type="ECO:0000256" key="2">
    <source>
        <dbReference type="ARBA" id="ARBA00022475"/>
    </source>
</evidence>
<reference evidence="8 9" key="1">
    <citation type="submission" date="2017-09" db="EMBL/GenBank/DDBJ databases">
        <title>The Catabolism of 3,6-Dichlorosalicylic acid is Initiated by the Cytochrome P450 Monooxygenase DsmABC in Rhizorhabdus dicambivorans Ndbn-20.</title>
        <authorList>
            <person name="Na L."/>
        </authorList>
    </citation>
    <scope>NUCLEOTIDE SEQUENCE [LARGE SCALE GENOMIC DNA]</scope>
    <source>
        <strain evidence="8 9">Ndbn-20m</strain>
    </source>
</reference>
<evidence type="ECO:0000256" key="6">
    <source>
        <dbReference type="SAM" id="Phobius"/>
    </source>
</evidence>
<evidence type="ECO:0000259" key="7">
    <source>
        <dbReference type="Pfam" id="PF04024"/>
    </source>
</evidence>
<dbReference type="PANTHER" id="PTHR33885">
    <property type="entry name" value="PHAGE SHOCK PROTEIN C"/>
    <property type="match status" value="1"/>
</dbReference>
<dbReference type="GO" id="GO:0005886">
    <property type="term" value="C:plasma membrane"/>
    <property type="evidence" value="ECO:0007669"/>
    <property type="project" value="UniProtKB-SubCell"/>
</dbReference>
<keyword evidence="5 6" id="KW-0472">Membrane</keyword>
<dbReference type="InterPro" id="IPR014320">
    <property type="entry name" value="Phageshock_PspC"/>
</dbReference>
<keyword evidence="2" id="KW-1003">Cell membrane</keyword>
<dbReference type="InterPro" id="IPR052027">
    <property type="entry name" value="PspC"/>
</dbReference>
<dbReference type="Proteomes" id="UP000218934">
    <property type="component" value="Unassembled WGS sequence"/>
</dbReference>
<evidence type="ECO:0000313" key="8">
    <source>
        <dbReference type="EMBL" id="PCE43595.1"/>
    </source>
</evidence>
<feature type="domain" description="Phage shock protein PspC N-terminal" evidence="7">
    <location>
        <begin position="7"/>
        <end position="60"/>
    </location>
</feature>
<organism evidence="8 9">
    <name type="scientific">Rhizorhabdus dicambivorans</name>
    <dbReference type="NCBI Taxonomy" id="1850238"/>
    <lineage>
        <taxon>Bacteria</taxon>
        <taxon>Pseudomonadati</taxon>
        <taxon>Pseudomonadota</taxon>
        <taxon>Alphaproteobacteria</taxon>
        <taxon>Sphingomonadales</taxon>
        <taxon>Sphingomonadaceae</taxon>
        <taxon>Rhizorhabdus</taxon>
    </lineage>
</organism>
<evidence type="ECO:0000256" key="1">
    <source>
        <dbReference type="ARBA" id="ARBA00004162"/>
    </source>
</evidence>
<sequence length="127" mass="14549">MSARRTKFYLDKRNRKWLGVCAGIADYTGVDVTLVRVGTVLLTLIGGFPWTVVAYLMVNWLASDKPGEFYETSREDEKFWQTVRARPGTSVRDVRAKFRDIDRRIADIEAHVTSHNSSLAREIDALR</sequence>
<gene>
    <name evidence="8" type="primary">pspC</name>
    <name evidence="8" type="ORF">COO09_04650</name>
</gene>
<evidence type="ECO:0000256" key="5">
    <source>
        <dbReference type="ARBA" id="ARBA00023136"/>
    </source>
</evidence>
<dbReference type="NCBIfam" id="TIGR02978">
    <property type="entry name" value="phageshock_pspC"/>
    <property type="match status" value="1"/>
</dbReference>
<dbReference type="AlphaFoldDB" id="A0A2A4G0S6"/>
<accession>A0A2A4G0S6</accession>
<dbReference type="RefSeq" id="WP_066960296.1">
    <property type="nucleotide sequence ID" value="NZ_CP023449.1"/>
</dbReference>
<dbReference type="InterPro" id="IPR007168">
    <property type="entry name" value="Phageshock_PspC_N"/>
</dbReference>
<dbReference type="KEGG" id="rdi:CMV14_02330"/>
<dbReference type="OrthoDB" id="7359894at2"/>
<evidence type="ECO:0000313" key="9">
    <source>
        <dbReference type="Proteomes" id="UP000218934"/>
    </source>
</evidence>
<evidence type="ECO:0000256" key="3">
    <source>
        <dbReference type="ARBA" id="ARBA00022692"/>
    </source>
</evidence>
<proteinExistence type="predicted"/>
<feature type="transmembrane region" description="Helical" evidence="6">
    <location>
        <begin position="37"/>
        <end position="58"/>
    </location>
</feature>
<evidence type="ECO:0000256" key="4">
    <source>
        <dbReference type="ARBA" id="ARBA00022989"/>
    </source>
</evidence>
<comment type="subcellular location">
    <subcellularLocation>
        <location evidence="1">Cell membrane</location>
        <topology evidence="1">Single-pass membrane protein</topology>
    </subcellularLocation>
</comment>
<dbReference type="PANTHER" id="PTHR33885:SF3">
    <property type="entry name" value="PHAGE SHOCK PROTEIN C"/>
    <property type="match status" value="1"/>
</dbReference>